<comment type="caution">
    <text evidence="2">The sequence shown here is derived from an EMBL/GenBank/DDBJ whole genome shotgun (WGS) entry which is preliminary data.</text>
</comment>
<feature type="compositionally biased region" description="Basic residues" evidence="1">
    <location>
        <begin position="692"/>
        <end position="702"/>
    </location>
</feature>
<feature type="compositionally biased region" description="Basic and acidic residues" evidence="1">
    <location>
        <begin position="645"/>
        <end position="659"/>
    </location>
</feature>
<evidence type="ECO:0000256" key="1">
    <source>
        <dbReference type="SAM" id="MobiDB-lite"/>
    </source>
</evidence>
<feature type="compositionally biased region" description="Basic residues" evidence="1">
    <location>
        <begin position="571"/>
        <end position="580"/>
    </location>
</feature>
<feature type="compositionally biased region" description="Basic and acidic residues" evidence="1">
    <location>
        <begin position="670"/>
        <end position="691"/>
    </location>
</feature>
<keyword evidence="3" id="KW-1185">Reference proteome</keyword>
<feature type="region of interest" description="Disordered" evidence="1">
    <location>
        <begin position="571"/>
        <end position="602"/>
    </location>
</feature>
<organism evidence="2 3">
    <name type="scientific">Blattamonas nauphoetae</name>
    <dbReference type="NCBI Taxonomy" id="2049346"/>
    <lineage>
        <taxon>Eukaryota</taxon>
        <taxon>Metamonada</taxon>
        <taxon>Preaxostyla</taxon>
        <taxon>Oxymonadida</taxon>
        <taxon>Blattamonas</taxon>
    </lineage>
</organism>
<dbReference type="Proteomes" id="UP001281761">
    <property type="component" value="Unassembled WGS sequence"/>
</dbReference>
<sequence length="702" mass="78409">MTTSAFFVFGKGSLELSTVVVDMEILNAQESERGNLSSPIPKQADPAITQNIAIPNPNNIPLITAQIVSKVVSLVEKALAAAPNPKENKERTKEEDVQVPCSTGRKEVRHYYPLTRANHITRLAPSPLHHPPKQAYLFTDIQTLKQAKAKSGDHVRADPSDPVTRLCCAIIHDLCDGNALAVDIIDKLIASNLHTTLITTIAKTGAAVTSSMLEALHSFSFGRDPNAADTACVTLSAFVALSGEDPAIFREKKRDDKVYKMLVKHQQAFEKTWFSSQLHQYQEYVFMKSKNDMCALHSAVCLAMMYKGSELPLTSQAILLYLYPVALSIPHSLHGGNSRYALAVLAEGKGEENLKKSIVSSTYAASLPSLILANEAIRTLSKDAKLAIADEGFFGRMFQYLSQLLKTKSLGKNTKAVKATLPALETERTWVCLVMSVAHKVLVDRNHSMEELFYSNLPVPVVALLQDLKVDNTEHSDLIRIGNSLLFEICTECELDEELETLADLGAVKATTPFLLHSVTDVSTNCAFVISRIIVDQWRLLQDSCAMETTNLDHTLFALFERLIGDRKRQERFRHKRRHPPPPEEMEDEIALDRDPPQDNIQIFNSNSLQKAVDDHFNIDDDNKLIEIGSSKMVSQFTNTILRQETNKRDEREAEEGTRVKRGKQRKGQARREGSRGRDKSEEREAEEGTRVKRGKQRKGQE</sequence>
<feature type="region of interest" description="Disordered" evidence="1">
    <location>
        <begin position="81"/>
        <end position="102"/>
    </location>
</feature>
<feature type="compositionally biased region" description="Basic and acidic residues" evidence="1">
    <location>
        <begin position="86"/>
        <end position="96"/>
    </location>
</feature>
<gene>
    <name evidence="2" type="ORF">BLNAU_8576</name>
</gene>
<name>A0ABQ9XYF8_9EUKA</name>
<accession>A0ABQ9XYF8</accession>
<protein>
    <submittedName>
        <fullName evidence="2">Uncharacterized protein</fullName>
    </submittedName>
</protein>
<reference evidence="2 3" key="1">
    <citation type="journal article" date="2022" name="bioRxiv">
        <title>Genomics of Preaxostyla Flagellates Illuminates Evolutionary Transitions and the Path Towards Mitochondrial Loss.</title>
        <authorList>
            <person name="Novak L.V.F."/>
            <person name="Treitli S.C."/>
            <person name="Pyrih J."/>
            <person name="Halakuc P."/>
            <person name="Pipaliya S.V."/>
            <person name="Vacek V."/>
            <person name="Brzon O."/>
            <person name="Soukal P."/>
            <person name="Eme L."/>
            <person name="Dacks J.B."/>
            <person name="Karnkowska A."/>
            <person name="Elias M."/>
            <person name="Hampl V."/>
        </authorList>
    </citation>
    <scope>NUCLEOTIDE SEQUENCE [LARGE SCALE GENOMIC DNA]</scope>
    <source>
        <strain evidence="2">NAU3</strain>
        <tissue evidence="2">Gut</tissue>
    </source>
</reference>
<evidence type="ECO:0000313" key="3">
    <source>
        <dbReference type="Proteomes" id="UP001281761"/>
    </source>
</evidence>
<proteinExistence type="predicted"/>
<evidence type="ECO:0000313" key="2">
    <source>
        <dbReference type="EMBL" id="KAK2956522.1"/>
    </source>
</evidence>
<feature type="region of interest" description="Disordered" evidence="1">
    <location>
        <begin position="641"/>
        <end position="702"/>
    </location>
</feature>
<feature type="compositionally biased region" description="Basic residues" evidence="1">
    <location>
        <begin position="660"/>
        <end position="669"/>
    </location>
</feature>
<dbReference type="EMBL" id="JARBJD010000055">
    <property type="protein sequence ID" value="KAK2956522.1"/>
    <property type="molecule type" value="Genomic_DNA"/>
</dbReference>